<organism evidence="1 2">
    <name type="scientific">Novosphingobium decolorationis</name>
    <dbReference type="NCBI Taxonomy" id="2698673"/>
    <lineage>
        <taxon>Bacteria</taxon>
        <taxon>Pseudomonadati</taxon>
        <taxon>Pseudomonadota</taxon>
        <taxon>Alphaproteobacteria</taxon>
        <taxon>Sphingomonadales</taxon>
        <taxon>Sphingomonadaceae</taxon>
        <taxon>Novosphingobium</taxon>
    </lineage>
</organism>
<dbReference type="Proteomes" id="UP000677126">
    <property type="component" value="Chromosome"/>
</dbReference>
<proteinExistence type="predicted"/>
<name>A0ABX8E234_9SPHN</name>
<evidence type="ECO:0008006" key="3">
    <source>
        <dbReference type="Google" id="ProtNLM"/>
    </source>
</evidence>
<dbReference type="EMBL" id="CP054856">
    <property type="protein sequence ID" value="QVM82945.1"/>
    <property type="molecule type" value="Genomic_DNA"/>
</dbReference>
<keyword evidence="2" id="KW-1185">Reference proteome</keyword>
<dbReference type="InterPro" id="IPR027417">
    <property type="entry name" value="P-loop_NTPase"/>
</dbReference>
<evidence type="ECO:0000313" key="1">
    <source>
        <dbReference type="EMBL" id="QVM82945.1"/>
    </source>
</evidence>
<protein>
    <recommendedName>
        <fullName evidence="3">TerL</fullName>
    </recommendedName>
</protein>
<sequence>MSAANLEVRRLNSPGPISDDFLLSRAFLKIIIGPVGSAKTMTALRALRRVGTRQGGRYDANGVLRRKARVGVIRETYPNIEKNTLPSWFRIHPETDGHFTWKAPFTHKLTLILAQDEHGRAIDVCDFEIEFRAIGDRSVEEACRGWEVVAVMIDEADLQSPDLLAFLSGRVGRASDLDPALVVDQQIILSLNAPYMDNWIYGLAIEKNLGEFMDPALVEALGDRPLMEVFIQPGGRSPGAENLHNLPKGYYAIQAALNKHRPDYVARMIDNKFVPMQHGQPVNPQFDYARHVRPITFDPNRMLVVGFDQGLFASAVATQRTIEGHFRSLREAVSFLEQGKTLRKIGPTAFGQMVRAMMAEHFPDVDPDRVRFVGDPAAWRAKDNEDDERDWIRAFEKALGHRAHKAKTNRQALRHEAIWSVQAQHDGYAVDPSCKHLIRGHLGGYRYREADMGAGETRGHLEVADTIFTHVCDGEQYAAVEGEHVISDIRGRPRINPAMMIQNDGDFDEFAGV</sequence>
<evidence type="ECO:0000313" key="2">
    <source>
        <dbReference type="Proteomes" id="UP000677126"/>
    </source>
</evidence>
<gene>
    <name evidence="1" type="ORF">HT578_03790</name>
</gene>
<reference evidence="1 2" key="1">
    <citation type="journal article" date="2021" name="Int. J. Syst. Evol. Microbiol.">
        <title>Novosphingobium decolorationis sp. nov., an aniline blue-decolourizing bacterium isolated from East Pacific sediment.</title>
        <authorList>
            <person name="Chen X."/>
            <person name="Dong B."/>
            <person name="Chen T."/>
            <person name="Ren N."/>
            <person name="Wang J."/>
            <person name="Xu Y."/>
            <person name="Yang J."/>
            <person name="Zhu S."/>
            <person name="Chen J."/>
        </authorList>
    </citation>
    <scope>NUCLEOTIDE SEQUENCE [LARGE SCALE GENOMIC DNA]</scope>
    <source>
        <strain evidence="1 2">502str22</strain>
    </source>
</reference>
<dbReference type="Gene3D" id="3.40.50.300">
    <property type="entry name" value="P-loop containing nucleotide triphosphate hydrolases"/>
    <property type="match status" value="1"/>
</dbReference>
<accession>A0ABX8E234</accession>